<evidence type="ECO:0000313" key="5">
    <source>
        <dbReference type="Proteomes" id="UP000290253"/>
    </source>
</evidence>
<dbReference type="EMBL" id="SDMK01000004">
    <property type="protein sequence ID" value="RXS93677.1"/>
    <property type="molecule type" value="Genomic_DNA"/>
</dbReference>
<keyword evidence="2" id="KW-0233">DNA recombination</keyword>
<evidence type="ECO:0000313" key="4">
    <source>
        <dbReference type="EMBL" id="RXS93677.1"/>
    </source>
</evidence>
<accession>A0A4Q1S9M4</accession>
<keyword evidence="5" id="KW-1185">Reference proteome</keyword>
<dbReference type="SUPFAM" id="SSF53041">
    <property type="entry name" value="Resolvase-like"/>
    <property type="match status" value="1"/>
</dbReference>
<dbReference type="InterPro" id="IPR006119">
    <property type="entry name" value="Resolv_N"/>
</dbReference>
<evidence type="ECO:0000256" key="1">
    <source>
        <dbReference type="ARBA" id="ARBA00023125"/>
    </source>
</evidence>
<dbReference type="InterPro" id="IPR036162">
    <property type="entry name" value="Resolvase-like_N_sf"/>
</dbReference>
<dbReference type="SMART" id="SM00857">
    <property type="entry name" value="Resolvase"/>
    <property type="match status" value="1"/>
</dbReference>
<evidence type="ECO:0000259" key="3">
    <source>
        <dbReference type="PROSITE" id="PS51736"/>
    </source>
</evidence>
<evidence type="ECO:0000256" key="2">
    <source>
        <dbReference type="ARBA" id="ARBA00023172"/>
    </source>
</evidence>
<dbReference type="Pfam" id="PF00239">
    <property type="entry name" value="Resolvase"/>
    <property type="match status" value="1"/>
</dbReference>
<dbReference type="PROSITE" id="PS51736">
    <property type="entry name" value="RECOMBINASES_3"/>
    <property type="match status" value="1"/>
</dbReference>
<protein>
    <submittedName>
        <fullName evidence="4">Recombinase family protein</fullName>
    </submittedName>
</protein>
<dbReference type="PANTHER" id="PTHR30461:SF2">
    <property type="entry name" value="SERINE RECOMBINASE PINE-RELATED"/>
    <property type="match status" value="1"/>
</dbReference>
<sequence>MMASRHNSTPVPVSQKIRSIALYARVSTLNGQNPELQLAELREYATRRGWTVAGEYIDLCVSGAKESWPEFNRLMADAHRRRFDAIACWKLDRLGRSLKHLVLTLEDLQAYGVAFLALRDNLDLSTPSGPPHVPCCGRYGRV</sequence>
<dbReference type="OrthoDB" id="9800103at2"/>
<dbReference type="InterPro" id="IPR050639">
    <property type="entry name" value="SSR_resolvase"/>
</dbReference>
<comment type="caution">
    <text evidence="4">The sequence shown here is derived from an EMBL/GenBank/DDBJ whole genome shotgun (WGS) entry which is preliminary data.</text>
</comment>
<dbReference type="AlphaFoldDB" id="A0A4Q1S9M4"/>
<dbReference type="CDD" id="cd03768">
    <property type="entry name" value="SR_ResInv"/>
    <property type="match status" value="1"/>
</dbReference>
<dbReference type="Gene3D" id="3.40.50.1390">
    <property type="entry name" value="Resolvase, N-terminal catalytic domain"/>
    <property type="match status" value="1"/>
</dbReference>
<keyword evidence="1" id="KW-0238">DNA-binding</keyword>
<gene>
    <name evidence="4" type="ORF">ESZ00_16570</name>
</gene>
<dbReference type="GO" id="GO:0003677">
    <property type="term" value="F:DNA binding"/>
    <property type="evidence" value="ECO:0007669"/>
    <property type="project" value="UniProtKB-KW"/>
</dbReference>
<feature type="domain" description="Resolvase/invertase-type recombinase catalytic" evidence="3">
    <location>
        <begin position="19"/>
        <end position="142"/>
    </location>
</feature>
<reference evidence="4 5" key="1">
    <citation type="journal article" date="2016" name="Int. J. Syst. Evol. Microbiol.">
        <title>Acidipila dinghuensis sp. nov., an acidobacterium isolated from forest soil.</title>
        <authorList>
            <person name="Jiang Y.W."/>
            <person name="Wang J."/>
            <person name="Chen M.H."/>
            <person name="Lv Y.Y."/>
            <person name="Qiu L.H."/>
        </authorList>
    </citation>
    <scope>NUCLEOTIDE SEQUENCE [LARGE SCALE GENOMIC DNA]</scope>
    <source>
        <strain evidence="4 5">DHOF10</strain>
    </source>
</reference>
<dbReference type="Proteomes" id="UP000290253">
    <property type="component" value="Unassembled WGS sequence"/>
</dbReference>
<name>A0A4Q1S9M4_9BACT</name>
<proteinExistence type="predicted"/>
<dbReference type="PANTHER" id="PTHR30461">
    <property type="entry name" value="DNA-INVERTASE FROM LAMBDOID PROPHAGE"/>
    <property type="match status" value="1"/>
</dbReference>
<dbReference type="GO" id="GO:0000150">
    <property type="term" value="F:DNA strand exchange activity"/>
    <property type="evidence" value="ECO:0007669"/>
    <property type="project" value="InterPro"/>
</dbReference>
<organism evidence="4 5">
    <name type="scientific">Silvibacterium dinghuense</name>
    <dbReference type="NCBI Taxonomy" id="1560006"/>
    <lineage>
        <taxon>Bacteria</taxon>
        <taxon>Pseudomonadati</taxon>
        <taxon>Acidobacteriota</taxon>
        <taxon>Terriglobia</taxon>
        <taxon>Terriglobales</taxon>
        <taxon>Acidobacteriaceae</taxon>
        <taxon>Silvibacterium</taxon>
    </lineage>
</organism>